<dbReference type="Gene3D" id="3.40.50.1980">
    <property type="entry name" value="Nitrogenase molybdenum iron protein domain"/>
    <property type="match status" value="2"/>
</dbReference>
<dbReference type="CDD" id="cd01147">
    <property type="entry name" value="HemV-2"/>
    <property type="match status" value="1"/>
</dbReference>
<dbReference type="HOGENOM" id="CLU_038034_13_1_7"/>
<evidence type="ECO:0000259" key="2">
    <source>
        <dbReference type="PROSITE" id="PS50983"/>
    </source>
</evidence>
<feature type="domain" description="Fe/B12 periplasmic-binding" evidence="2">
    <location>
        <begin position="48"/>
        <end position="332"/>
    </location>
</feature>
<evidence type="ECO:0000256" key="1">
    <source>
        <dbReference type="SAM" id="SignalP"/>
    </source>
</evidence>
<dbReference type="SUPFAM" id="SSF53807">
    <property type="entry name" value="Helical backbone' metal receptor"/>
    <property type="match status" value="1"/>
</dbReference>
<evidence type="ECO:0000313" key="3">
    <source>
        <dbReference type="EMBL" id="EGJ50044.1"/>
    </source>
</evidence>
<dbReference type="EMBL" id="CP003221">
    <property type="protein sequence ID" value="EGJ50044.1"/>
    <property type="molecule type" value="Genomic_DNA"/>
</dbReference>
<feature type="signal peptide" evidence="1">
    <location>
        <begin position="1"/>
        <end position="26"/>
    </location>
</feature>
<dbReference type="Proteomes" id="UP000007844">
    <property type="component" value="Chromosome"/>
</dbReference>
<sequence length="373" mass="41146" precursor="true">MDPLRLPVTSLLCALLFCLCTSTALAGPTHTITDAHGRTVSVPVQVERVICSGPGCLRLLSYLQAQERVVAVDDIETRRNTFDARPYALANPQFKNLPVFGEFRGHDNPERILNLEPSPQAIFKTYSTMGHEPELLQTKTGIPVIVLKYGNLTYDRQNLNHALRLMGEVLGKTERAEAVIAYFDALQADLTLRTRDIPTDQRISCYVGGLAARGPHGFHSTEPSYPPFVFTNARNLAATLAPEGKSLSQAVVAKEQIVAWDPDVLFLDLSTLQLGDSAGGLHELRTDPAYRSLTAVRKGRVFGVLPFNWYSENFGSIFADGYFVGKTLYPERFADVDPATKADEIYAFLVGKPAFGQMNALFRNLAFQPVPVK</sequence>
<dbReference type="AlphaFoldDB" id="F3Z1L3"/>
<dbReference type="eggNOG" id="COG0614">
    <property type="taxonomic scope" value="Bacteria"/>
</dbReference>
<dbReference type="Pfam" id="PF01497">
    <property type="entry name" value="Peripla_BP_2"/>
    <property type="match status" value="1"/>
</dbReference>
<protein>
    <submittedName>
        <fullName evidence="3">ABC-type transporter, periplasmic subunit</fullName>
    </submittedName>
</protein>
<dbReference type="PROSITE" id="PS50983">
    <property type="entry name" value="FE_B12_PBP"/>
    <property type="match status" value="1"/>
</dbReference>
<organism evidence="3 4">
    <name type="scientific">Desulfocurvibacter africanus subsp. africanus str. Walvis Bay</name>
    <dbReference type="NCBI Taxonomy" id="690850"/>
    <lineage>
        <taxon>Bacteria</taxon>
        <taxon>Pseudomonadati</taxon>
        <taxon>Thermodesulfobacteriota</taxon>
        <taxon>Desulfovibrionia</taxon>
        <taxon>Desulfovibrionales</taxon>
        <taxon>Desulfovibrionaceae</taxon>
        <taxon>Desulfocurvibacter</taxon>
    </lineage>
</organism>
<reference evidence="3 4" key="1">
    <citation type="journal article" date="2011" name="J. Bacteriol.">
        <title>Genome sequence of the mercury-methylating and pleomorphic Desulfovibrio africanus Strain Walvis Bay.</title>
        <authorList>
            <person name="Brown S.D."/>
            <person name="Wall J.D."/>
            <person name="Kucken A.M."/>
            <person name="Gilmour C.C."/>
            <person name="Podar M."/>
            <person name="Brandt C.C."/>
            <person name="Teshima H."/>
            <person name="Detter J.C."/>
            <person name="Han C.S."/>
            <person name="Land M.L."/>
            <person name="Lucas S."/>
            <person name="Han J."/>
            <person name="Pennacchio L."/>
            <person name="Nolan M."/>
            <person name="Pitluck S."/>
            <person name="Woyke T."/>
            <person name="Goodwin L."/>
            <person name="Palumbo A.V."/>
            <person name="Elias D.A."/>
        </authorList>
    </citation>
    <scope>NUCLEOTIDE SEQUENCE [LARGE SCALE GENOMIC DNA]</scope>
    <source>
        <strain evidence="3 4">Walvis Bay</strain>
    </source>
</reference>
<feature type="chain" id="PRO_5003308905" evidence="1">
    <location>
        <begin position="27"/>
        <end position="373"/>
    </location>
</feature>
<keyword evidence="1" id="KW-0732">Signal</keyword>
<keyword evidence="4" id="KW-1185">Reference proteome</keyword>
<accession>F3Z1L3</accession>
<name>F3Z1L3_DESAF</name>
<proteinExistence type="predicted"/>
<dbReference type="PANTHER" id="PTHR30535:SF34">
    <property type="entry name" value="MOLYBDATE-BINDING PROTEIN MOLA"/>
    <property type="match status" value="1"/>
</dbReference>
<dbReference type="PANTHER" id="PTHR30535">
    <property type="entry name" value="VITAMIN B12-BINDING PROTEIN"/>
    <property type="match status" value="1"/>
</dbReference>
<dbReference type="STRING" id="690850.Desaf_1708"/>
<dbReference type="InterPro" id="IPR002491">
    <property type="entry name" value="ABC_transptr_periplasmic_BD"/>
</dbReference>
<dbReference type="KEGG" id="daf:Desaf_1708"/>
<gene>
    <name evidence="3" type="ORF">Desaf_1708</name>
</gene>
<dbReference type="RefSeq" id="WP_014259807.1">
    <property type="nucleotide sequence ID" value="NC_016629.1"/>
</dbReference>
<dbReference type="InterPro" id="IPR050902">
    <property type="entry name" value="ABC_Transporter_SBP"/>
</dbReference>
<evidence type="ECO:0000313" key="4">
    <source>
        <dbReference type="Proteomes" id="UP000007844"/>
    </source>
</evidence>